<dbReference type="GeneID" id="54997250"/>
<accession>A0A345AWI8</accession>
<sequence length="63" mass="6976">MHKSLSIFEVNNKEGLVHLVNPNSITTYKGNLTISLGTLPFYKKINGGGWIPVYQQEQGISTV</sequence>
<keyword evidence="2" id="KW-1185">Reference proteome</keyword>
<gene>
    <name evidence="1" type="primary">ORF_135</name>
    <name evidence="1" type="ORF">S-TIM4_ORF_135</name>
</gene>
<dbReference type="EMBL" id="MH512890">
    <property type="protein sequence ID" value="AXF41271.1"/>
    <property type="molecule type" value="Genomic_DNA"/>
</dbReference>
<protein>
    <submittedName>
        <fullName evidence="1">Uncharacterized protein</fullName>
    </submittedName>
</protein>
<dbReference type="Proteomes" id="UP000257501">
    <property type="component" value="Segment"/>
</dbReference>
<name>A0A345AWI8_9CAUD</name>
<reference evidence="1 2" key="1">
    <citation type="journal article" date="2011" name="Nature">
        <title>Genomic island variability facilitates Prochlorococcus-virus coexistence.</title>
        <authorList>
            <person name="Avrani S."/>
            <person name="Wurtzel O."/>
            <person name="Sharon I."/>
            <person name="Sorek R."/>
            <person name="Lindell D."/>
        </authorList>
    </citation>
    <scope>NUCLEOTIDE SEQUENCE [LARGE SCALE GENOMIC DNA]</scope>
</reference>
<organism evidence="1 2">
    <name type="scientific">Cyanophage S-TIM4</name>
    <dbReference type="NCBI Taxonomy" id="1048189"/>
    <lineage>
        <taxon>Viruses</taxon>
        <taxon>Duplodnaviria</taxon>
        <taxon>Heunggongvirae</taxon>
        <taxon>Uroviricota</taxon>
        <taxon>Caudoviricetes</taxon>
        <taxon>Pantevenvirales</taxon>
        <taxon>Kyanoviridae</taxon>
        <taxon>Thaumasvirus</taxon>
        <taxon>Thaumasvirus stim4</taxon>
    </lineage>
</organism>
<evidence type="ECO:0000313" key="1">
    <source>
        <dbReference type="EMBL" id="AXF41271.1"/>
    </source>
</evidence>
<evidence type="ECO:0000313" key="2">
    <source>
        <dbReference type="Proteomes" id="UP000257501"/>
    </source>
</evidence>
<dbReference type="KEGG" id="vg:54997250"/>
<proteinExistence type="predicted"/>
<dbReference type="RefSeq" id="YP_009806392.1">
    <property type="nucleotide sequence ID" value="NC_048015.1"/>
</dbReference>